<reference evidence="2 3" key="1">
    <citation type="submission" date="2024-01" db="EMBL/GenBank/DDBJ databases">
        <title>The complete chloroplast genome sequence of Lithospermum erythrorhizon: insights into the phylogenetic relationship among Boraginaceae species and the maternal lineages of purple gromwells.</title>
        <authorList>
            <person name="Okada T."/>
            <person name="Watanabe K."/>
        </authorList>
    </citation>
    <scope>NUCLEOTIDE SEQUENCE [LARGE SCALE GENOMIC DNA]</scope>
</reference>
<name>A0AAV3R054_LITER</name>
<protein>
    <submittedName>
        <fullName evidence="2">Uncharacterized protein</fullName>
    </submittedName>
</protein>
<dbReference type="Proteomes" id="UP001454036">
    <property type="component" value="Unassembled WGS sequence"/>
</dbReference>
<dbReference type="EMBL" id="BAABME010006545">
    <property type="protein sequence ID" value="GAA0168658.1"/>
    <property type="molecule type" value="Genomic_DNA"/>
</dbReference>
<evidence type="ECO:0000256" key="1">
    <source>
        <dbReference type="SAM" id="MobiDB-lite"/>
    </source>
</evidence>
<organism evidence="2 3">
    <name type="scientific">Lithospermum erythrorhizon</name>
    <name type="common">Purple gromwell</name>
    <name type="synonym">Lithospermum officinale var. erythrorhizon</name>
    <dbReference type="NCBI Taxonomy" id="34254"/>
    <lineage>
        <taxon>Eukaryota</taxon>
        <taxon>Viridiplantae</taxon>
        <taxon>Streptophyta</taxon>
        <taxon>Embryophyta</taxon>
        <taxon>Tracheophyta</taxon>
        <taxon>Spermatophyta</taxon>
        <taxon>Magnoliopsida</taxon>
        <taxon>eudicotyledons</taxon>
        <taxon>Gunneridae</taxon>
        <taxon>Pentapetalae</taxon>
        <taxon>asterids</taxon>
        <taxon>lamiids</taxon>
        <taxon>Boraginales</taxon>
        <taxon>Boraginaceae</taxon>
        <taxon>Boraginoideae</taxon>
        <taxon>Lithospermeae</taxon>
        <taxon>Lithospermum</taxon>
    </lineage>
</organism>
<feature type="region of interest" description="Disordered" evidence="1">
    <location>
        <begin position="285"/>
        <end position="321"/>
    </location>
</feature>
<accession>A0AAV3R054</accession>
<dbReference type="PANTHER" id="PTHR34567">
    <property type="entry name" value="FK506-BINDING-LIKE PROTEIN"/>
    <property type="match status" value="1"/>
</dbReference>
<feature type="region of interest" description="Disordered" evidence="1">
    <location>
        <begin position="1"/>
        <end position="29"/>
    </location>
</feature>
<comment type="caution">
    <text evidence="2">The sequence shown here is derived from an EMBL/GenBank/DDBJ whole genome shotgun (WGS) entry which is preliminary data.</text>
</comment>
<sequence>MMEINRRSYGQEGSLRRSYNRKPPRGSWKPTVPAWEKTFCKAVGCLDWEAFLDMKKFVYLYENILKWNDSAAEEAFYSAKKRFWEELNGIPCDVEVPDPDLYIDEVDWDCQVDEELLSDHDYRSVAGSDDKSDAVIIFGDSLIPSLPFFGTGWGTGWGDEEDIPKGHGNQRECGFENTTGRENENGTGDCANNTWHLDKGDGWRSDLGKSQNMNRGVNLNISKNRNSGSARFWREWDSVEAARTRDGMSRFKVSRYHGEEHNINSSRRNWKGRNRENFVSEQYNIGRRPPTGGWNLNACRPNSHQTSDSVRQTWNLKKPVS</sequence>
<proteinExistence type="predicted"/>
<dbReference type="AlphaFoldDB" id="A0AAV3R054"/>
<evidence type="ECO:0000313" key="3">
    <source>
        <dbReference type="Proteomes" id="UP001454036"/>
    </source>
</evidence>
<keyword evidence="3" id="KW-1185">Reference proteome</keyword>
<evidence type="ECO:0000313" key="2">
    <source>
        <dbReference type="EMBL" id="GAA0168658.1"/>
    </source>
</evidence>
<gene>
    <name evidence="2" type="ORF">LIER_23326</name>
</gene>
<feature type="compositionally biased region" description="Polar residues" evidence="1">
    <location>
        <begin position="300"/>
        <end position="315"/>
    </location>
</feature>
<dbReference type="PANTHER" id="PTHR34567:SF3">
    <property type="entry name" value="FK506-BINDING-LIKE PROTEIN"/>
    <property type="match status" value="1"/>
</dbReference>